<reference evidence="5 6" key="1">
    <citation type="submission" date="2016-11" db="EMBL/GenBank/DDBJ databases">
        <title>Mixed transmission modes and dynamic genome evolution in an obligate animal-bacterial symbiosis.</title>
        <authorList>
            <person name="Russell S.L."/>
            <person name="Corbett-Detig R.B."/>
            <person name="Cavanaugh C.M."/>
        </authorList>
    </citation>
    <scope>NUCLEOTIDE SEQUENCE [LARGE SCALE GENOMIC DNA]</scope>
    <source>
        <strain evidence="5">Se-Cadez</strain>
    </source>
</reference>
<keyword evidence="6" id="KW-1185">Reference proteome</keyword>
<evidence type="ECO:0000256" key="3">
    <source>
        <dbReference type="PROSITE-ProRule" id="PRU00492"/>
    </source>
</evidence>
<proteinExistence type="predicted"/>
<keyword evidence="1 3" id="KW-0547">Nucleotide-binding</keyword>
<evidence type="ECO:0000256" key="1">
    <source>
        <dbReference type="ARBA" id="ARBA00022741"/>
    </source>
</evidence>
<feature type="domain" description="ATP-cone" evidence="4">
    <location>
        <begin position="4"/>
        <end position="90"/>
    </location>
</feature>
<evidence type="ECO:0000256" key="2">
    <source>
        <dbReference type="ARBA" id="ARBA00022840"/>
    </source>
</evidence>
<name>A0A1T2KTH6_9GAMM</name>
<dbReference type="RefSeq" id="WP_078487612.1">
    <property type="nucleotide sequence ID" value="NZ_MPRJ01000053.1"/>
</dbReference>
<dbReference type="InterPro" id="IPR005144">
    <property type="entry name" value="ATP-cone_dom"/>
</dbReference>
<dbReference type="EMBL" id="MPRJ01000053">
    <property type="protein sequence ID" value="OOZ36144.1"/>
    <property type="molecule type" value="Genomic_DNA"/>
</dbReference>
<dbReference type="Proteomes" id="UP000190896">
    <property type="component" value="Unassembled WGS sequence"/>
</dbReference>
<accession>A0A1T2KTH6</accession>
<dbReference type="InterPro" id="IPR027417">
    <property type="entry name" value="P-loop_NTPase"/>
</dbReference>
<comment type="caution">
    <text evidence="5">The sequence shown here is derived from an EMBL/GenBank/DDBJ whole genome shotgun (WGS) entry which is preliminary data.</text>
</comment>
<dbReference type="PROSITE" id="PS51161">
    <property type="entry name" value="ATP_CONE"/>
    <property type="match status" value="1"/>
</dbReference>
<dbReference type="Gene3D" id="3.40.50.300">
    <property type="entry name" value="P-loop containing nucleotide triphosphate hydrolases"/>
    <property type="match status" value="1"/>
</dbReference>
<dbReference type="AlphaFoldDB" id="A0A1T2KTH6"/>
<dbReference type="SUPFAM" id="SSF52540">
    <property type="entry name" value="P-loop containing nucleoside triphosphate hydrolases"/>
    <property type="match status" value="1"/>
</dbReference>
<evidence type="ECO:0000313" key="5">
    <source>
        <dbReference type="EMBL" id="OOZ36144.1"/>
    </source>
</evidence>
<dbReference type="PANTHER" id="PTHR33477:SF3">
    <property type="entry name" value="P-LOOP NTPASE DOMAIN-CONTAINING PROTEIN LPA1 HOMOLOG 1"/>
    <property type="match status" value="1"/>
</dbReference>
<organism evidence="5 6">
    <name type="scientific">Solemya velesiana gill symbiont</name>
    <dbReference type="NCBI Taxonomy" id="1918948"/>
    <lineage>
        <taxon>Bacteria</taxon>
        <taxon>Pseudomonadati</taxon>
        <taxon>Pseudomonadota</taxon>
        <taxon>Gammaproteobacteria</taxon>
        <taxon>sulfur-oxidizing symbionts</taxon>
    </lineage>
</organism>
<evidence type="ECO:0000313" key="6">
    <source>
        <dbReference type="Proteomes" id="UP000190896"/>
    </source>
</evidence>
<dbReference type="OrthoDB" id="58297at2"/>
<gene>
    <name evidence="5" type="ORF">BOW51_08595</name>
</gene>
<evidence type="ECO:0000259" key="4">
    <source>
        <dbReference type="PROSITE" id="PS51161"/>
    </source>
</evidence>
<dbReference type="GO" id="GO:0005524">
    <property type="term" value="F:ATP binding"/>
    <property type="evidence" value="ECO:0007669"/>
    <property type="project" value="UniProtKB-UniRule"/>
</dbReference>
<protein>
    <recommendedName>
        <fullName evidence="4">ATP-cone domain-containing protein</fullName>
    </recommendedName>
</protein>
<sequence>MAKLYVSDPVDGTHVPFLRGVLTGSLSDAGLPFDQAYKLASEIRDELSDRDEISTVELRKLVVGRLEAIVGESVVSAYQVGGRSQDTIMVSDAEGQKSAFSRFQLQHSLESCGLTLEESTVAAGHVFRRLMDQHAKEIRSSEIGHITYDCLTNHMGEAKARRYLVWREFIHSGRPLLLLFGGTTGCGKSTIATEIAHRLGIVRTQSTDMLREVMRMMIPERLMPVIHTSSFFAWTVLPAPGDFKADPEGVIAEGYLSQTESLSVPCEAVIQRALRERVSLILEGVHVHPALLDKLPEENDAIVVPIMLAVLKEKQLRRRLRGRLDMAPARAAEAHLEHFDAIWRLQSFLLSEADRAGIPIIHNDSKEVTIQQCVEAIMDALFERFSTKPDLVFQ</sequence>
<keyword evidence="2 3" id="KW-0067">ATP-binding</keyword>
<dbReference type="PANTHER" id="PTHR33477">
    <property type="entry name" value="P-LOOP NTPASE DOMAIN-CONTAINING PROTEIN LPA1 HOMOLOG 1"/>
    <property type="match status" value="1"/>
</dbReference>